<gene>
    <name evidence="1" type="ORF">HPB49_002894</name>
</gene>
<reference evidence="1" key="1">
    <citation type="submission" date="2020-05" db="EMBL/GenBank/DDBJ databases">
        <title>Large-scale comparative analyses of tick genomes elucidate their genetic diversity and vector capacities.</title>
        <authorList>
            <person name="Jia N."/>
            <person name="Wang J."/>
            <person name="Shi W."/>
            <person name="Du L."/>
            <person name="Sun Y."/>
            <person name="Zhan W."/>
            <person name="Jiang J."/>
            <person name="Wang Q."/>
            <person name="Zhang B."/>
            <person name="Ji P."/>
            <person name="Sakyi L.B."/>
            <person name="Cui X."/>
            <person name="Yuan T."/>
            <person name="Jiang B."/>
            <person name="Yang W."/>
            <person name="Lam T.T.-Y."/>
            <person name="Chang Q."/>
            <person name="Ding S."/>
            <person name="Wang X."/>
            <person name="Zhu J."/>
            <person name="Ruan X."/>
            <person name="Zhao L."/>
            <person name="Wei J."/>
            <person name="Que T."/>
            <person name="Du C."/>
            <person name="Cheng J."/>
            <person name="Dai P."/>
            <person name="Han X."/>
            <person name="Huang E."/>
            <person name="Gao Y."/>
            <person name="Liu J."/>
            <person name="Shao H."/>
            <person name="Ye R."/>
            <person name="Li L."/>
            <person name="Wei W."/>
            <person name="Wang X."/>
            <person name="Wang C."/>
            <person name="Yang T."/>
            <person name="Huo Q."/>
            <person name="Li W."/>
            <person name="Guo W."/>
            <person name="Chen H."/>
            <person name="Zhou L."/>
            <person name="Ni X."/>
            <person name="Tian J."/>
            <person name="Zhou Y."/>
            <person name="Sheng Y."/>
            <person name="Liu T."/>
            <person name="Pan Y."/>
            <person name="Xia L."/>
            <person name="Li J."/>
            <person name="Zhao F."/>
            <person name="Cao W."/>
        </authorList>
    </citation>
    <scope>NUCLEOTIDE SEQUENCE</scope>
    <source>
        <strain evidence="1">Dsil-2018</strain>
    </source>
</reference>
<protein>
    <submittedName>
        <fullName evidence="1">Uncharacterized protein</fullName>
    </submittedName>
</protein>
<name>A0ACB8D2G4_DERSI</name>
<evidence type="ECO:0000313" key="2">
    <source>
        <dbReference type="Proteomes" id="UP000821865"/>
    </source>
</evidence>
<sequence length="241" mass="27210">MSLLRSWRRQRHNRKLRRRIEALAPDIESHSHALARQQWGQLCDGLNGQMNSKKTWHLLRHLLDPGTSKSSAQKELQQLLHNYPGTDADLLDELADRYVGLAPPNTPPPPLPPYNGDPNPTLDADFAEAEIGTRYTDKSRRLGMFGGLEAMLTGLCDEYPLVLRRHREIFVGCVILFIYACALPTTTYHEEPPESCPHTDQKYCRNCEKDGHLATDASCPQRKPFAKHAKAAQGHQSRSAI</sequence>
<organism evidence="1 2">
    <name type="scientific">Dermacentor silvarum</name>
    <name type="common">Tick</name>
    <dbReference type="NCBI Taxonomy" id="543639"/>
    <lineage>
        <taxon>Eukaryota</taxon>
        <taxon>Metazoa</taxon>
        <taxon>Ecdysozoa</taxon>
        <taxon>Arthropoda</taxon>
        <taxon>Chelicerata</taxon>
        <taxon>Arachnida</taxon>
        <taxon>Acari</taxon>
        <taxon>Parasitiformes</taxon>
        <taxon>Ixodida</taxon>
        <taxon>Ixodoidea</taxon>
        <taxon>Ixodidae</taxon>
        <taxon>Rhipicephalinae</taxon>
        <taxon>Dermacentor</taxon>
    </lineage>
</organism>
<evidence type="ECO:0000313" key="1">
    <source>
        <dbReference type="EMBL" id="KAH7958565.1"/>
    </source>
</evidence>
<accession>A0ACB8D2G4</accession>
<keyword evidence="2" id="KW-1185">Reference proteome</keyword>
<dbReference type="Proteomes" id="UP000821865">
    <property type="component" value="Chromosome 3"/>
</dbReference>
<dbReference type="EMBL" id="CM023472">
    <property type="protein sequence ID" value="KAH7958565.1"/>
    <property type="molecule type" value="Genomic_DNA"/>
</dbReference>
<proteinExistence type="predicted"/>
<comment type="caution">
    <text evidence="1">The sequence shown here is derived from an EMBL/GenBank/DDBJ whole genome shotgun (WGS) entry which is preliminary data.</text>
</comment>